<feature type="region of interest" description="Disordered" evidence="5">
    <location>
        <begin position="190"/>
        <end position="209"/>
    </location>
</feature>
<dbReference type="RefSeq" id="WP_322418796.1">
    <property type="nucleotide sequence ID" value="NZ_CP139858.1"/>
</dbReference>
<dbReference type="InterPro" id="IPR009057">
    <property type="entry name" value="Homeodomain-like_sf"/>
</dbReference>
<dbReference type="EMBL" id="CP139858">
    <property type="protein sequence ID" value="WQB98509.1"/>
    <property type="molecule type" value="Genomic_DNA"/>
</dbReference>
<keyword evidence="1" id="KW-0805">Transcription regulation</keyword>
<dbReference type="Pfam" id="PF21597">
    <property type="entry name" value="TetR_C_43"/>
    <property type="match status" value="1"/>
</dbReference>
<dbReference type="Gene3D" id="1.10.357.10">
    <property type="entry name" value="Tetracycline Repressor, domain 2"/>
    <property type="match status" value="1"/>
</dbReference>
<feature type="domain" description="HTH tetR-type" evidence="6">
    <location>
        <begin position="13"/>
        <end position="71"/>
    </location>
</feature>
<evidence type="ECO:0000256" key="3">
    <source>
        <dbReference type="ARBA" id="ARBA00023163"/>
    </source>
</evidence>
<dbReference type="InterPro" id="IPR036271">
    <property type="entry name" value="Tet_transcr_reg_TetR-rel_C_sf"/>
</dbReference>
<dbReference type="InterPro" id="IPR001647">
    <property type="entry name" value="HTH_TetR"/>
</dbReference>
<reference evidence="7 8" key="1">
    <citation type="submission" date="2023-11" db="EMBL/GenBank/DDBJ databases">
        <authorList>
            <person name="Panchal A.K."/>
            <person name="Meaney J.S."/>
            <person name="Karas B.J."/>
            <person name="diCenzo G.C."/>
        </authorList>
    </citation>
    <scope>NUCLEOTIDE SEQUENCE [LARGE SCALE GENOMIC DNA]</scope>
    <source>
        <strain evidence="7 8">NZP2235</strain>
    </source>
</reference>
<dbReference type="InterPro" id="IPR049445">
    <property type="entry name" value="TetR_SbtR-like_C"/>
</dbReference>
<dbReference type="SUPFAM" id="SSF46689">
    <property type="entry name" value="Homeodomain-like"/>
    <property type="match status" value="1"/>
</dbReference>
<feature type="compositionally biased region" description="Basic and acidic residues" evidence="5">
    <location>
        <begin position="200"/>
        <end position="209"/>
    </location>
</feature>
<dbReference type="PANTHER" id="PTHR30055">
    <property type="entry name" value="HTH-TYPE TRANSCRIPTIONAL REGULATOR RUTR"/>
    <property type="match status" value="1"/>
</dbReference>
<evidence type="ECO:0000313" key="7">
    <source>
        <dbReference type="EMBL" id="WQB98509.1"/>
    </source>
</evidence>
<dbReference type="Pfam" id="PF00440">
    <property type="entry name" value="TetR_N"/>
    <property type="match status" value="1"/>
</dbReference>
<evidence type="ECO:0000256" key="2">
    <source>
        <dbReference type="ARBA" id="ARBA00023125"/>
    </source>
</evidence>
<keyword evidence="2 4" id="KW-0238">DNA-binding</keyword>
<name>A0ABZ0VM15_9HYPH</name>
<keyword evidence="3" id="KW-0804">Transcription</keyword>
<evidence type="ECO:0000256" key="1">
    <source>
        <dbReference type="ARBA" id="ARBA00023015"/>
    </source>
</evidence>
<proteinExistence type="predicted"/>
<evidence type="ECO:0000256" key="5">
    <source>
        <dbReference type="SAM" id="MobiDB-lite"/>
    </source>
</evidence>
<evidence type="ECO:0000259" key="6">
    <source>
        <dbReference type="PROSITE" id="PS50977"/>
    </source>
</evidence>
<keyword evidence="8" id="KW-1185">Reference proteome</keyword>
<accession>A0ABZ0VM15</accession>
<dbReference type="SUPFAM" id="SSF48498">
    <property type="entry name" value="Tetracyclin repressor-like, C-terminal domain"/>
    <property type="match status" value="1"/>
</dbReference>
<evidence type="ECO:0000256" key="4">
    <source>
        <dbReference type="PROSITE-ProRule" id="PRU00335"/>
    </source>
</evidence>
<gene>
    <name evidence="7" type="ORF">U0R22_002662</name>
</gene>
<dbReference type="InterPro" id="IPR050109">
    <property type="entry name" value="HTH-type_TetR-like_transc_reg"/>
</dbReference>
<organism evidence="7 8">
    <name type="scientific">Mesorhizobium huakuii</name>
    <dbReference type="NCBI Taxonomy" id="28104"/>
    <lineage>
        <taxon>Bacteria</taxon>
        <taxon>Pseudomonadati</taxon>
        <taxon>Pseudomonadota</taxon>
        <taxon>Alphaproteobacteria</taxon>
        <taxon>Hyphomicrobiales</taxon>
        <taxon>Phyllobacteriaceae</taxon>
        <taxon>Mesorhizobium</taxon>
    </lineage>
</organism>
<evidence type="ECO:0000313" key="8">
    <source>
        <dbReference type="Proteomes" id="UP001322481"/>
    </source>
</evidence>
<dbReference type="PANTHER" id="PTHR30055:SF234">
    <property type="entry name" value="HTH-TYPE TRANSCRIPTIONAL REGULATOR BETI"/>
    <property type="match status" value="1"/>
</dbReference>
<dbReference type="PROSITE" id="PS50977">
    <property type="entry name" value="HTH_TETR_2"/>
    <property type="match status" value="1"/>
</dbReference>
<dbReference type="Proteomes" id="UP001322481">
    <property type="component" value="Chromosome"/>
</dbReference>
<protein>
    <submittedName>
        <fullName evidence="7">Helix-turn-helix domain-containing protein</fullName>
    </submittedName>
</protein>
<sequence>MARQAGGRTREANANDALILQAAREVFVADPKAPVAEVAARAGVGMAALYRRYPSKEFLLASLCAEGQRVYIAEAEIALAQSGDGFDVFSNFLRRIVASDTHSLSGRLAGTFKPTEVHLKQAIRLREVAEALFERARSSGHLRADLTLIDLGLMLEAIAFPQFGTTARTAEIRQRLLAVMIDGLRAGHEPLPGNAPTWEEQERRWIPKT</sequence>
<feature type="DNA-binding region" description="H-T-H motif" evidence="4">
    <location>
        <begin position="34"/>
        <end position="53"/>
    </location>
</feature>